<dbReference type="GO" id="GO:0006355">
    <property type="term" value="P:regulation of DNA-templated transcription"/>
    <property type="evidence" value="ECO:0007669"/>
    <property type="project" value="InterPro"/>
</dbReference>
<dbReference type="AlphaFoldDB" id="A0A5H2XKQ2"/>
<dbReference type="InterPro" id="IPR045280">
    <property type="entry name" value="TIFY-like"/>
</dbReference>
<evidence type="ECO:0000313" key="1">
    <source>
        <dbReference type="EMBL" id="BBN68723.1"/>
    </source>
</evidence>
<accession>A0A5H2XKQ2</accession>
<dbReference type="PANTHER" id="PTHR46125:SF15">
    <property type="entry name" value="GATA TRANSCRIPTION FACTOR 19-LIKE ISOFORM X1"/>
    <property type="match status" value="1"/>
</dbReference>
<reference evidence="1" key="1">
    <citation type="journal article" date="2019" name="Science">
        <title>Mutation of a bHLH transcription factor allowed almond domestication.</title>
        <authorList>
            <person name="Sanchez-Perez R."/>
            <person name="Pavan S."/>
            <person name="Mazzeo R."/>
            <person name="Moldovan C."/>
            <person name="Aiese Cigliano R."/>
            <person name="Del Cueto J."/>
            <person name="Ricciardi F."/>
            <person name="Lotti C."/>
            <person name="Ricciardi L."/>
            <person name="Dicenta F."/>
            <person name="Lopez-Marques R.L."/>
            <person name="Lindberg Moller B."/>
        </authorList>
    </citation>
    <scope>NUCLEOTIDE SEQUENCE</scope>
</reference>
<dbReference type="PANTHER" id="PTHR46125">
    <property type="entry name" value="GATA TRANSCRIPTION FACTOR 28"/>
    <property type="match status" value="1"/>
</dbReference>
<dbReference type="EMBL" id="AP020884">
    <property type="protein sequence ID" value="BBN68723.1"/>
    <property type="molecule type" value="Genomic_DNA"/>
</dbReference>
<proteinExistence type="predicted"/>
<name>A0A5H2XKQ2_PRUDU</name>
<protein>
    <submittedName>
        <fullName evidence="1">ZIM-like 1</fullName>
    </submittedName>
</protein>
<sequence length="73" mass="7902">MRMYRKNGQFASLKDDSKIASGNCDSSDGTSCPESVCQHCGISEKSTPAMRRGPAVQDLFVMLVVSCGLTREL</sequence>
<organism evidence="1">
    <name type="scientific">Prunus dulcis</name>
    <name type="common">Almond</name>
    <name type="synonym">Amygdalus dulcis</name>
    <dbReference type="NCBI Taxonomy" id="3755"/>
    <lineage>
        <taxon>Eukaryota</taxon>
        <taxon>Viridiplantae</taxon>
        <taxon>Streptophyta</taxon>
        <taxon>Embryophyta</taxon>
        <taxon>Tracheophyta</taxon>
        <taxon>Spermatophyta</taxon>
        <taxon>Magnoliopsida</taxon>
        <taxon>eudicotyledons</taxon>
        <taxon>Gunneridae</taxon>
        <taxon>Pentapetalae</taxon>
        <taxon>rosids</taxon>
        <taxon>fabids</taxon>
        <taxon>Rosales</taxon>
        <taxon>Rosaceae</taxon>
        <taxon>Amygdaloideae</taxon>
        <taxon>Amygdaleae</taxon>
        <taxon>Prunus</taxon>
    </lineage>
</organism>
<gene>
    <name evidence="1" type="ORF">Prudu_547S000300</name>
</gene>